<dbReference type="EMBL" id="DQUG01000152">
    <property type="protein sequence ID" value="HIP75232.1"/>
    <property type="molecule type" value="Genomic_DNA"/>
</dbReference>
<evidence type="ECO:0000256" key="4">
    <source>
        <dbReference type="ARBA" id="ARBA00022801"/>
    </source>
</evidence>
<dbReference type="PANTHER" id="PTHR42740">
    <property type="entry name" value="RIBONUCLEASE VAPC3"/>
    <property type="match status" value="1"/>
</dbReference>
<name>A0A832Z9E0_9EURY</name>
<comment type="caution">
    <text evidence="6">The sequence shown here is derived from an EMBL/GenBank/DDBJ whole genome shotgun (WGS) entry which is preliminary data.</text>
</comment>
<dbReference type="SUPFAM" id="SSF88723">
    <property type="entry name" value="PIN domain-like"/>
    <property type="match status" value="1"/>
</dbReference>
<dbReference type="GO" id="GO:0004540">
    <property type="term" value="F:RNA nuclease activity"/>
    <property type="evidence" value="ECO:0007669"/>
    <property type="project" value="TreeGrafter"/>
</dbReference>
<accession>A0A832Z9E0</accession>
<keyword evidence="4" id="KW-0378">Hydrolase</keyword>
<dbReference type="InterPro" id="IPR029060">
    <property type="entry name" value="PIN-like_dom_sf"/>
</dbReference>
<dbReference type="InterPro" id="IPR051749">
    <property type="entry name" value="PINc/VapC_TA_RNase"/>
</dbReference>
<evidence type="ECO:0000256" key="1">
    <source>
        <dbReference type="ARBA" id="ARBA00022649"/>
    </source>
</evidence>
<protein>
    <submittedName>
        <fullName evidence="6">PIN domain-containing protein</fullName>
    </submittedName>
</protein>
<evidence type="ECO:0000256" key="3">
    <source>
        <dbReference type="ARBA" id="ARBA00022723"/>
    </source>
</evidence>
<dbReference type="Gene3D" id="3.40.50.1010">
    <property type="entry name" value="5'-nuclease"/>
    <property type="match status" value="1"/>
</dbReference>
<keyword evidence="1" id="KW-1277">Toxin-antitoxin system</keyword>
<sequence length="110" mass="12407">MEAPKKLYDTNVIINAIKSSERLKGYTTILNIVEFPRGSELDLIVLTPSLDDYLLAIEISQTMVERGTPVPAVDAVMAAVALNRNFTIVTRDKHFNFIQKAYPRLKIVEE</sequence>
<dbReference type="GO" id="GO:0016787">
    <property type="term" value="F:hydrolase activity"/>
    <property type="evidence" value="ECO:0007669"/>
    <property type="project" value="UniProtKB-KW"/>
</dbReference>
<evidence type="ECO:0000313" key="6">
    <source>
        <dbReference type="EMBL" id="HIP75232.1"/>
    </source>
</evidence>
<dbReference type="GO" id="GO:0046872">
    <property type="term" value="F:metal ion binding"/>
    <property type="evidence" value="ECO:0007669"/>
    <property type="project" value="UniProtKB-KW"/>
</dbReference>
<dbReference type="Proteomes" id="UP000649326">
    <property type="component" value="Unassembled WGS sequence"/>
</dbReference>
<dbReference type="AlphaFoldDB" id="A0A832Z9E0"/>
<evidence type="ECO:0000256" key="5">
    <source>
        <dbReference type="ARBA" id="ARBA00022842"/>
    </source>
</evidence>
<keyword evidence="2" id="KW-0540">Nuclease</keyword>
<keyword evidence="3" id="KW-0479">Metal-binding</keyword>
<gene>
    <name evidence="6" type="ORF">EYH13_03665</name>
</gene>
<evidence type="ECO:0000313" key="7">
    <source>
        <dbReference type="Proteomes" id="UP000649326"/>
    </source>
</evidence>
<evidence type="ECO:0000256" key="2">
    <source>
        <dbReference type="ARBA" id="ARBA00022722"/>
    </source>
</evidence>
<reference evidence="6" key="1">
    <citation type="journal article" date="2020" name="ISME J.">
        <title>Gammaproteobacteria mediating utilization of methyl-, sulfur- and petroleum organic compounds in deep ocean hydrothermal plumes.</title>
        <authorList>
            <person name="Zhou Z."/>
            <person name="Liu Y."/>
            <person name="Pan J."/>
            <person name="Cron B.R."/>
            <person name="Toner B.M."/>
            <person name="Anantharaman K."/>
            <person name="Breier J.A."/>
            <person name="Dick G.J."/>
            <person name="Li M."/>
        </authorList>
    </citation>
    <scope>NUCLEOTIDE SEQUENCE</scope>
    <source>
        <strain evidence="6">SZUA-1451</strain>
    </source>
</reference>
<dbReference type="PANTHER" id="PTHR42740:SF1">
    <property type="entry name" value="RIBONUCLEASE VAPC3"/>
    <property type="match status" value="1"/>
</dbReference>
<keyword evidence="5" id="KW-0460">Magnesium</keyword>
<organism evidence="6 7">
    <name type="scientific">Thermococcus paralvinellae</name>
    <dbReference type="NCBI Taxonomy" id="582419"/>
    <lineage>
        <taxon>Archaea</taxon>
        <taxon>Methanobacteriati</taxon>
        <taxon>Methanobacteriota</taxon>
        <taxon>Thermococci</taxon>
        <taxon>Thermococcales</taxon>
        <taxon>Thermococcaceae</taxon>
        <taxon>Thermococcus</taxon>
    </lineage>
</organism>
<proteinExistence type="predicted"/>